<organism evidence="3 4">
    <name type="scientific">Microbacterium foliorum</name>
    <dbReference type="NCBI Taxonomy" id="104336"/>
    <lineage>
        <taxon>Bacteria</taxon>
        <taxon>Bacillati</taxon>
        <taxon>Actinomycetota</taxon>
        <taxon>Actinomycetes</taxon>
        <taxon>Micrococcales</taxon>
        <taxon>Microbacteriaceae</taxon>
        <taxon>Microbacterium</taxon>
    </lineage>
</organism>
<keyword evidence="2" id="KW-0812">Transmembrane</keyword>
<evidence type="ECO:0000313" key="3">
    <source>
        <dbReference type="EMBL" id="QDE36031.1"/>
    </source>
</evidence>
<reference evidence="3 4" key="1">
    <citation type="submission" date="2019-06" db="EMBL/GenBank/DDBJ databases">
        <title>Complete genome of Microbacterium foliorum M2.</title>
        <authorList>
            <person name="Cao G."/>
        </authorList>
    </citation>
    <scope>NUCLEOTIDE SEQUENCE [LARGE SCALE GENOMIC DNA]</scope>
    <source>
        <strain evidence="3 4">M2</strain>
    </source>
</reference>
<accession>A0A4Y5YSZ6</accession>
<sequence length="97" mass="10155">MDVISWFWHPMALYVGFLFLCFVGAVTVFALILRGSNAKPSALSGEEPGTPPSYGPPPPYGYPAARAPGPAHLAPGQLPTAPQAGGHVVPFHFGGRN</sequence>
<evidence type="ECO:0000313" key="4">
    <source>
        <dbReference type="Proteomes" id="UP000316125"/>
    </source>
</evidence>
<keyword evidence="2" id="KW-0472">Membrane</keyword>
<dbReference type="Proteomes" id="UP000316125">
    <property type="component" value="Chromosome"/>
</dbReference>
<dbReference type="EMBL" id="CP041040">
    <property type="protein sequence ID" value="QDE36031.1"/>
    <property type="molecule type" value="Genomic_DNA"/>
</dbReference>
<protein>
    <submittedName>
        <fullName evidence="3">Uncharacterized protein</fullName>
    </submittedName>
</protein>
<evidence type="ECO:0000256" key="2">
    <source>
        <dbReference type="SAM" id="Phobius"/>
    </source>
</evidence>
<evidence type="ECO:0000256" key="1">
    <source>
        <dbReference type="SAM" id="MobiDB-lite"/>
    </source>
</evidence>
<feature type="compositionally biased region" description="Low complexity" evidence="1">
    <location>
        <begin position="62"/>
        <end position="71"/>
    </location>
</feature>
<proteinExistence type="predicted"/>
<feature type="region of interest" description="Disordered" evidence="1">
    <location>
        <begin position="40"/>
        <end position="97"/>
    </location>
</feature>
<feature type="transmembrane region" description="Helical" evidence="2">
    <location>
        <begin position="12"/>
        <end position="33"/>
    </location>
</feature>
<gene>
    <name evidence="3" type="ORF">FIV50_15275</name>
</gene>
<keyword evidence="2" id="KW-1133">Transmembrane helix</keyword>
<name>A0A4Y5YSZ6_9MICO</name>
<feature type="compositionally biased region" description="Pro residues" evidence="1">
    <location>
        <begin position="49"/>
        <end position="61"/>
    </location>
</feature>
<dbReference type="AlphaFoldDB" id="A0A4Y5YSZ6"/>
<dbReference type="RefSeq" id="WP_140038168.1">
    <property type="nucleotide sequence ID" value="NZ_CP041040.1"/>
</dbReference>